<name>A0AAD6JTC0_9ROSI</name>
<dbReference type="AlphaFoldDB" id="A0AAD6JTC0"/>
<evidence type="ECO:0000313" key="1">
    <source>
        <dbReference type="EMBL" id="KAJ6410538.1"/>
    </source>
</evidence>
<sequence length="57" mass="6440">MGLEDNILSWSMLYVRACKSCIASYCHCFPQIHLQVMSCVLECQLTLFALELLSGLL</sequence>
<organism evidence="1 2">
    <name type="scientific">Salix udensis</name>
    <dbReference type="NCBI Taxonomy" id="889485"/>
    <lineage>
        <taxon>Eukaryota</taxon>
        <taxon>Viridiplantae</taxon>
        <taxon>Streptophyta</taxon>
        <taxon>Embryophyta</taxon>
        <taxon>Tracheophyta</taxon>
        <taxon>Spermatophyta</taxon>
        <taxon>Magnoliopsida</taxon>
        <taxon>eudicotyledons</taxon>
        <taxon>Gunneridae</taxon>
        <taxon>Pentapetalae</taxon>
        <taxon>rosids</taxon>
        <taxon>fabids</taxon>
        <taxon>Malpighiales</taxon>
        <taxon>Salicaceae</taxon>
        <taxon>Saliceae</taxon>
        <taxon>Salix</taxon>
    </lineage>
</organism>
<evidence type="ECO:0000313" key="2">
    <source>
        <dbReference type="Proteomes" id="UP001162972"/>
    </source>
</evidence>
<proteinExistence type="predicted"/>
<protein>
    <submittedName>
        <fullName evidence="1">Uncharacterized protein</fullName>
    </submittedName>
</protein>
<comment type="caution">
    <text evidence="1">The sequence shown here is derived from an EMBL/GenBank/DDBJ whole genome shotgun (WGS) entry which is preliminary data.</text>
</comment>
<accession>A0AAD6JTC0</accession>
<reference evidence="1 2" key="1">
    <citation type="journal article" date="2023" name="Int. J. Mol. Sci.">
        <title>De Novo Assembly and Annotation of 11 Diverse Shrub Willow (Salix) Genomes Reveals Novel Gene Organization in Sex-Linked Regions.</title>
        <authorList>
            <person name="Hyden B."/>
            <person name="Feng K."/>
            <person name="Yates T.B."/>
            <person name="Jawdy S."/>
            <person name="Cereghino C."/>
            <person name="Smart L.B."/>
            <person name="Muchero W."/>
        </authorList>
    </citation>
    <scope>NUCLEOTIDE SEQUENCE [LARGE SCALE GENOMIC DNA]</scope>
    <source>
        <tissue evidence="1">Shoot tip</tissue>
    </source>
</reference>
<gene>
    <name evidence="1" type="ORF">OIU84_007312</name>
</gene>
<dbReference type="Proteomes" id="UP001162972">
    <property type="component" value="Chromosome 15Z"/>
</dbReference>
<keyword evidence="2" id="KW-1185">Reference proteome</keyword>
<dbReference type="EMBL" id="JAPFFJ010000014">
    <property type="protein sequence ID" value="KAJ6410538.1"/>
    <property type="molecule type" value="Genomic_DNA"/>
</dbReference>